<dbReference type="Pfam" id="PF10173">
    <property type="entry name" value="Mit_KHE1"/>
    <property type="match status" value="1"/>
</dbReference>
<comment type="caution">
    <text evidence="2">The sequence shown here is derived from an EMBL/GenBank/DDBJ whole genome shotgun (WGS) entry which is preliminary data.</text>
</comment>
<dbReference type="AlphaFoldDB" id="A0AA43TND0"/>
<feature type="region of interest" description="Disordered" evidence="1">
    <location>
        <begin position="75"/>
        <end position="96"/>
    </location>
</feature>
<dbReference type="EMBL" id="JAPUFD010000001">
    <property type="protein sequence ID" value="MDI1485311.1"/>
    <property type="molecule type" value="Genomic_DNA"/>
</dbReference>
<accession>A0AA43TND0</accession>
<protein>
    <submittedName>
        <fullName evidence="2">Uncharacterized protein</fullName>
    </submittedName>
</protein>
<name>A0AA43TND0_9LECA</name>
<proteinExistence type="predicted"/>
<dbReference type="GO" id="GO:0005743">
    <property type="term" value="C:mitochondrial inner membrane"/>
    <property type="evidence" value="ECO:0007669"/>
    <property type="project" value="TreeGrafter"/>
</dbReference>
<gene>
    <name evidence="2" type="ORF">OHK93_000448</name>
</gene>
<dbReference type="PANTHER" id="PTHR28062">
    <property type="entry name" value="K+-H+ EXCHANGE-LIKE PROTEIN"/>
    <property type="match status" value="1"/>
</dbReference>
<dbReference type="GO" id="GO:1902600">
    <property type="term" value="P:proton transmembrane transport"/>
    <property type="evidence" value="ECO:0007669"/>
    <property type="project" value="TreeGrafter"/>
</dbReference>
<feature type="compositionally biased region" description="Basic and acidic residues" evidence="1">
    <location>
        <begin position="86"/>
        <end position="96"/>
    </location>
</feature>
<dbReference type="InterPro" id="IPR018786">
    <property type="entry name" value="Mit_KHE1"/>
</dbReference>
<evidence type="ECO:0000256" key="1">
    <source>
        <dbReference type="SAM" id="MobiDB-lite"/>
    </source>
</evidence>
<organism evidence="2 3">
    <name type="scientific">Ramalina farinacea</name>
    <dbReference type="NCBI Taxonomy" id="258253"/>
    <lineage>
        <taxon>Eukaryota</taxon>
        <taxon>Fungi</taxon>
        <taxon>Dikarya</taxon>
        <taxon>Ascomycota</taxon>
        <taxon>Pezizomycotina</taxon>
        <taxon>Lecanoromycetes</taxon>
        <taxon>OSLEUM clade</taxon>
        <taxon>Lecanoromycetidae</taxon>
        <taxon>Lecanorales</taxon>
        <taxon>Lecanorineae</taxon>
        <taxon>Ramalinaceae</taxon>
        <taxon>Ramalina</taxon>
    </lineage>
</organism>
<keyword evidence="3" id="KW-1185">Reference proteome</keyword>
<dbReference type="PANTHER" id="PTHR28062:SF1">
    <property type="entry name" value="TRANSMEMBRANE PROTEIN"/>
    <property type="match status" value="1"/>
</dbReference>
<reference evidence="2" key="1">
    <citation type="journal article" date="2023" name="Genome Biol. Evol.">
        <title>First Whole Genome Sequence and Flow Cytometry Genome Size Data for the Lichen-Forming Fungus Ramalina farinacea (Ascomycota).</title>
        <authorList>
            <person name="Llewellyn T."/>
            <person name="Mian S."/>
            <person name="Hill R."/>
            <person name="Leitch I.J."/>
            <person name="Gaya E."/>
        </authorList>
    </citation>
    <scope>NUCLEOTIDE SEQUENCE</scope>
    <source>
        <strain evidence="2">LIQ254RAFAR</strain>
    </source>
</reference>
<sequence>MRLFLLPISTRQSLLYCHRLAQQTTSTAKPSLADRLTTKATTTWLEWEHKKSGWQKKVTDYGNKAFQRLPHEEWGLKSIPAPPSAQRRDAEEARLRSDPMKVEYPEGLIGRGRVMEALRRMGGDEKQAFHRKWLIGSVVGMPITAPVALVPM</sequence>
<dbReference type="GO" id="GO:0006813">
    <property type="term" value="P:potassium ion transport"/>
    <property type="evidence" value="ECO:0007669"/>
    <property type="project" value="TreeGrafter"/>
</dbReference>
<dbReference type="Proteomes" id="UP001161017">
    <property type="component" value="Unassembled WGS sequence"/>
</dbReference>
<evidence type="ECO:0000313" key="2">
    <source>
        <dbReference type="EMBL" id="MDI1485311.1"/>
    </source>
</evidence>
<evidence type="ECO:0000313" key="3">
    <source>
        <dbReference type="Proteomes" id="UP001161017"/>
    </source>
</evidence>